<sequence>MAAPAGTPGMPRTIATPDQRLRVFVSSTLEELAAERRAVRDAVARLRLTPVMFELGARPHPPRDLYRAYLAQSDVFVGVYGDRYGWVGPDMAVSGLEDELELSGGMPRLLYVRTPAPGRDPRLARLLERVQAEGGVSTTPYRDPAELGELVADDLAVLLSERFTRSVPAPPGLAAGWLPTPPTPMVDRTAELATVTGLLGDPAVRLVVLTGPGGIGKTRLALAAAAAVEPGRDGVWFVDLSGVRDRADVPAAVAEAVGVSAEGSRPLLDQVADRLAGRRALLVVDNLEQVAGAAPDLAALLARCPLTQLLVTSRAVLRLRGEHDVPIEPLRTPAADDDPGSAPAVELFVARARQADPSFALTAATAGPVAELVRRLDGLPLAVELAAARVRTLPPRLLLARLDRALDLGDPDVDVPDRQRTLRSTIAWSHDLLDERGRALLARLSVCADGCTLDTAEVVGAGRGEDGAGDLDVLETLSDLVGHSLVTPTDTGDGEPRFRMLELVRAFAAERLRERGEEEATRVRWAQHLARLGAEAGAGLGGPAARLWRDRLDAETADLRAALRWAVATDRLALVVRLTAPTVRWWWARGLLPAMAGLAEQTAALPSAAALPPDLAARSAGARAALRFALDDAASAAGLLDGVVDDARRRDDAWLLGHALGARAMSLSPADPRVVPLLDEALDQLRRSGDGWSVAFSGMLRVGVALAGGDVTAAERVAGEARELAAAAADDQLAALLGDALALAALLAGDLPRARARLDEAVALHRRTRDLEGAATCLEVLAALALAEGRHAAAARLVGAADAARTTLGVARWSPHQALADRLREALRAALGDDGEARGRAAGAALGPWAALDEELGGPS</sequence>
<dbReference type="PANTHER" id="PTHR47691:SF3">
    <property type="entry name" value="HTH-TYPE TRANSCRIPTIONAL REGULATOR RV0890C-RELATED"/>
    <property type="match status" value="1"/>
</dbReference>
<dbReference type="RefSeq" id="WP_387989981.1">
    <property type="nucleotide sequence ID" value="NZ_JBHSGR010000015.1"/>
</dbReference>
<keyword evidence="5" id="KW-1185">Reference proteome</keyword>
<feature type="domain" description="ORC1/DEAH AAA+ ATPase" evidence="2">
    <location>
        <begin position="206"/>
        <end position="305"/>
    </location>
</feature>
<evidence type="ECO:0000313" key="4">
    <source>
        <dbReference type="EMBL" id="MFC4694618.1"/>
    </source>
</evidence>
<evidence type="ECO:0000259" key="3">
    <source>
        <dbReference type="Pfam" id="PF25872"/>
    </source>
</evidence>
<dbReference type="GO" id="GO:0005524">
    <property type="term" value="F:ATP binding"/>
    <property type="evidence" value="ECO:0007669"/>
    <property type="project" value="UniProtKB-KW"/>
</dbReference>
<name>A0ABV9LM92_9ACTN</name>
<keyword evidence="4" id="KW-0067">ATP-binding</keyword>
<dbReference type="SUPFAM" id="SSF52540">
    <property type="entry name" value="P-loop containing nucleoside triphosphate hydrolases"/>
    <property type="match status" value="1"/>
</dbReference>
<evidence type="ECO:0000313" key="5">
    <source>
        <dbReference type="Proteomes" id="UP001596025"/>
    </source>
</evidence>
<protein>
    <submittedName>
        <fullName evidence="4">ATP-binding protein</fullName>
    </submittedName>
</protein>
<feature type="domain" description="Winged helix-turn-helix" evidence="3">
    <location>
        <begin position="433"/>
        <end position="513"/>
    </location>
</feature>
<evidence type="ECO:0000259" key="1">
    <source>
        <dbReference type="Pfam" id="PF13271"/>
    </source>
</evidence>
<dbReference type="InterPro" id="IPR058852">
    <property type="entry name" value="HTH_77"/>
</dbReference>
<dbReference type="Pfam" id="PF13271">
    <property type="entry name" value="DUF4062"/>
    <property type="match status" value="1"/>
</dbReference>
<keyword evidence="4" id="KW-0547">Nucleotide-binding</keyword>
<dbReference type="Pfam" id="PF13401">
    <property type="entry name" value="AAA_22"/>
    <property type="match status" value="1"/>
</dbReference>
<dbReference type="InterPro" id="IPR011990">
    <property type="entry name" value="TPR-like_helical_dom_sf"/>
</dbReference>
<reference evidence="5" key="1">
    <citation type="journal article" date="2019" name="Int. J. Syst. Evol. Microbiol.">
        <title>The Global Catalogue of Microorganisms (GCM) 10K type strain sequencing project: providing services to taxonomists for standard genome sequencing and annotation.</title>
        <authorList>
            <consortium name="The Broad Institute Genomics Platform"/>
            <consortium name="The Broad Institute Genome Sequencing Center for Infectious Disease"/>
            <person name="Wu L."/>
            <person name="Ma J."/>
        </authorList>
    </citation>
    <scope>NUCLEOTIDE SEQUENCE [LARGE SCALE GENOMIC DNA]</scope>
    <source>
        <strain evidence="5">CCUG 62763</strain>
    </source>
</reference>
<dbReference type="PRINTS" id="PR00364">
    <property type="entry name" value="DISEASERSIST"/>
</dbReference>
<dbReference type="Gene3D" id="1.25.40.10">
    <property type="entry name" value="Tetratricopeptide repeat domain"/>
    <property type="match status" value="1"/>
</dbReference>
<dbReference type="EMBL" id="JBHSGR010000015">
    <property type="protein sequence ID" value="MFC4694618.1"/>
    <property type="molecule type" value="Genomic_DNA"/>
</dbReference>
<dbReference type="Gene3D" id="3.40.50.300">
    <property type="entry name" value="P-loop containing nucleotide triphosphate hydrolases"/>
    <property type="match status" value="1"/>
</dbReference>
<feature type="domain" description="DUF4062" evidence="1">
    <location>
        <begin position="22"/>
        <end position="101"/>
    </location>
</feature>
<accession>A0ABV9LM92</accession>
<dbReference type="InterPro" id="IPR025139">
    <property type="entry name" value="DUF4062"/>
</dbReference>
<comment type="caution">
    <text evidence="4">The sequence shown here is derived from an EMBL/GenBank/DDBJ whole genome shotgun (WGS) entry which is preliminary data.</text>
</comment>
<dbReference type="Proteomes" id="UP001596025">
    <property type="component" value="Unassembled WGS sequence"/>
</dbReference>
<dbReference type="PANTHER" id="PTHR47691">
    <property type="entry name" value="REGULATOR-RELATED"/>
    <property type="match status" value="1"/>
</dbReference>
<organism evidence="4 5">
    <name type="scientific">Geodermatophilus arenarius</name>
    <dbReference type="NCBI Taxonomy" id="1137990"/>
    <lineage>
        <taxon>Bacteria</taxon>
        <taxon>Bacillati</taxon>
        <taxon>Actinomycetota</taxon>
        <taxon>Actinomycetes</taxon>
        <taxon>Geodermatophilales</taxon>
        <taxon>Geodermatophilaceae</taxon>
        <taxon>Geodermatophilus</taxon>
    </lineage>
</organism>
<dbReference type="Pfam" id="PF25872">
    <property type="entry name" value="HTH_77"/>
    <property type="match status" value="1"/>
</dbReference>
<dbReference type="InterPro" id="IPR049945">
    <property type="entry name" value="AAA_22"/>
</dbReference>
<evidence type="ECO:0000259" key="2">
    <source>
        <dbReference type="Pfam" id="PF13401"/>
    </source>
</evidence>
<dbReference type="InterPro" id="IPR027417">
    <property type="entry name" value="P-loop_NTPase"/>
</dbReference>
<proteinExistence type="predicted"/>
<gene>
    <name evidence="4" type="ORF">ACFO3M_14555</name>
</gene>